<keyword evidence="1" id="KW-1133">Transmembrane helix</keyword>
<accession>A0A928V792</accession>
<reference evidence="2" key="1">
    <citation type="submission" date="2018-07" db="EMBL/GenBank/DDBJ databases">
        <title>Genome assembly of strain Ka43.</title>
        <authorList>
            <person name="Kukolya J."/>
            <person name="Nagy I."/>
            <person name="Horvath B."/>
            <person name="Toth A."/>
        </authorList>
    </citation>
    <scope>NUCLEOTIDE SEQUENCE</scope>
    <source>
        <strain evidence="2">KB43</strain>
    </source>
</reference>
<feature type="transmembrane region" description="Helical" evidence="1">
    <location>
        <begin position="6"/>
        <end position="24"/>
    </location>
</feature>
<protein>
    <submittedName>
        <fullName evidence="2">Uncharacterized protein</fullName>
    </submittedName>
</protein>
<comment type="caution">
    <text evidence="2">The sequence shown here is derived from an EMBL/GenBank/DDBJ whole genome shotgun (WGS) entry which is preliminary data.</text>
</comment>
<sequence>MVQIITLILTIVVFVGVVLVLMWAKGPHYRLTRNNVANLFRLVLDGKATENDWRLFSALPLRHDPFLHNLREQCLEIEEREFTGINRSGFLFTRKGLEEIRALLETLESEAQD</sequence>
<name>A0A928V792_9GAMM</name>
<keyword evidence="1" id="KW-0812">Transmembrane</keyword>
<evidence type="ECO:0000313" key="2">
    <source>
        <dbReference type="EMBL" id="MBE8718430.1"/>
    </source>
</evidence>
<dbReference type="AlphaFoldDB" id="A0A928V792"/>
<evidence type="ECO:0000313" key="3">
    <source>
        <dbReference type="Proteomes" id="UP000652567"/>
    </source>
</evidence>
<keyword evidence="1" id="KW-0472">Membrane</keyword>
<keyword evidence="3" id="KW-1185">Reference proteome</keyword>
<proteinExistence type="predicted"/>
<dbReference type="EMBL" id="PRDL01000001">
    <property type="protein sequence ID" value="MBE8718430.1"/>
    <property type="molecule type" value="Genomic_DNA"/>
</dbReference>
<organism evidence="2 3">
    <name type="scientific">Cellvibrio polysaccharolyticus</name>
    <dbReference type="NCBI Taxonomy" id="2082724"/>
    <lineage>
        <taxon>Bacteria</taxon>
        <taxon>Pseudomonadati</taxon>
        <taxon>Pseudomonadota</taxon>
        <taxon>Gammaproteobacteria</taxon>
        <taxon>Cellvibrionales</taxon>
        <taxon>Cellvibrionaceae</taxon>
        <taxon>Cellvibrio</taxon>
    </lineage>
</organism>
<dbReference type="Proteomes" id="UP000652567">
    <property type="component" value="Unassembled WGS sequence"/>
</dbReference>
<evidence type="ECO:0000256" key="1">
    <source>
        <dbReference type="SAM" id="Phobius"/>
    </source>
</evidence>
<gene>
    <name evidence="2" type="ORF">C4F51_14640</name>
</gene>
<dbReference type="RefSeq" id="WP_193910995.1">
    <property type="nucleotide sequence ID" value="NZ_PRDL01000001.1"/>
</dbReference>